<organism evidence="2 3">
    <name type="scientific">Sphaerisporangium siamense</name>
    <dbReference type="NCBI Taxonomy" id="795645"/>
    <lineage>
        <taxon>Bacteria</taxon>
        <taxon>Bacillati</taxon>
        <taxon>Actinomycetota</taxon>
        <taxon>Actinomycetes</taxon>
        <taxon>Streptosporangiales</taxon>
        <taxon>Streptosporangiaceae</taxon>
        <taxon>Sphaerisporangium</taxon>
    </lineage>
</organism>
<dbReference type="EMBL" id="JACHND010000001">
    <property type="protein sequence ID" value="MBB4703887.1"/>
    <property type="molecule type" value="Genomic_DNA"/>
</dbReference>
<keyword evidence="1" id="KW-0472">Membrane</keyword>
<feature type="transmembrane region" description="Helical" evidence="1">
    <location>
        <begin position="40"/>
        <end position="60"/>
    </location>
</feature>
<evidence type="ECO:0000256" key="1">
    <source>
        <dbReference type="SAM" id="Phobius"/>
    </source>
</evidence>
<comment type="caution">
    <text evidence="2">The sequence shown here is derived from an EMBL/GenBank/DDBJ whole genome shotgun (WGS) entry which is preliminary data.</text>
</comment>
<keyword evidence="1" id="KW-0812">Transmembrane</keyword>
<dbReference type="AlphaFoldDB" id="A0A7W7DBR2"/>
<dbReference type="RefSeq" id="WP_184884585.1">
    <property type="nucleotide sequence ID" value="NZ_BOOV01000001.1"/>
</dbReference>
<protein>
    <submittedName>
        <fullName evidence="2">Uncharacterized protein</fullName>
    </submittedName>
</protein>
<keyword evidence="1" id="KW-1133">Transmembrane helix</keyword>
<accession>A0A7W7DBR2</accession>
<sequence length="73" mass="7274">MADPHSSPPDGAQPGLARVVLWLVLLLSAVGGMVAHLADLSGFIGAGFGLVALGCAAALIGRHRKGRGTSGRT</sequence>
<dbReference type="Proteomes" id="UP000542210">
    <property type="component" value="Unassembled WGS sequence"/>
</dbReference>
<keyword evidence="3" id="KW-1185">Reference proteome</keyword>
<reference evidence="2 3" key="1">
    <citation type="submission" date="2020-08" db="EMBL/GenBank/DDBJ databases">
        <title>Sequencing the genomes of 1000 actinobacteria strains.</title>
        <authorList>
            <person name="Klenk H.-P."/>
        </authorList>
    </citation>
    <scope>NUCLEOTIDE SEQUENCE [LARGE SCALE GENOMIC DNA]</scope>
    <source>
        <strain evidence="2 3">DSM 45784</strain>
    </source>
</reference>
<gene>
    <name evidence="2" type="ORF">BJ982_005431</name>
</gene>
<name>A0A7W7DBR2_9ACTN</name>
<evidence type="ECO:0000313" key="2">
    <source>
        <dbReference type="EMBL" id="MBB4703887.1"/>
    </source>
</evidence>
<proteinExistence type="predicted"/>
<feature type="transmembrane region" description="Helical" evidence="1">
    <location>
        <begin position="15"/>
        <end position="34"/>
    </location>
</feature>
<evidence type="ECO:0000313" key="3">
    <source>
        <dbReference type="Proteomes" id="UP000542210"/>
    </source>
</evidence>